<reference evidence="9 10" key="1">
    <citation type="submission" date="2020-06" db="EMBL/GenBank/DDBJ databases">
        <title>Transcriptomic and genomic resources for Thalictrum thalictroides and T. hernandezii: Facilitating candidate gene discovery in an emerging model plant lineage.</title>
        <authorList>
            <person name="Arias T."/>
            <person name="Riano-Pachon D.M."/>
            <person name="Di Stilio V.S."/>
        </authorList>
    </citation>
    <scope>NUCLEOTIDE SEQUENCE [LARGE SCALE GENOMIC DNA]</scope>
    <source>
        <strain evidence="10">cv. WT478/WT964</strain>
        <tissue evidence="9">Leaves</tissue>
    </source>
</reference>
<dbReference type="FunFam" id="3.30.730.10:FF:000001">
    <property type="entry name" value="Ethylene-responsive transcription factor 2"/>
    <property type="match status" value="1"/>
</dbReference>
<evidence type="ECO:0000256" key="6">
    <source>
        <dbReference type="ARBA" id="ARBA00023242"/>
    </source>
</evidence>
<evidence type="ECO:0000256" key="3">
    <source>
        <dbReference type="ARBA" id="ARBA00023125"/>
    </source>
</evidence>
<dbReference type="GO" id="GO:0005634">
    <property type="term" value="C:nucleus"/>
    <property type="evidence" value="ECO:0007669"/>
    <property type="project" value="UniProtKB-SubCell"/>
</dbReference>
<organism evidence="9 10">
    <name type="scientific">Thalictrum thalictroides</name>
    <name type="common">Rue-anemone</name>
    <name type="synonym">Anemone thalictroides</name>
    <dbReference type="NCBI Taxonomy" id="46969"/>
    <lineage>
        <taxon>Eukaryota</taxon>
        <taxon>Viridiplantae</taxon>
        <taxon>Streptophyta</taxon>
        <taxon>Embryophyta</taxon>
        <taxon>Tracheophyta</taxon>
        <taxon>Spermatophyta</taxon>
        <taxon>Magnoliopsida</taxon>
        <taxon>Ranunculales</taxon>
        <taxon>Ranunculaceae</taxon>
        <taxon>Thalictroideae</taxon>
        <taxon>Thalictrum</taxon>
    </lineage>
</organism>
<dbReference type="EMBL" id="JABWDY010035628">
    <property type="protein sequence ID" value="KAF5181855.1"/>
    <property type="molecule type" value="Genomic_DNA"/>
</dbReference>
<evidence type="ECO:0000313" key="9">
    <source>
        <dbReference type="EMBL" id="KAF5181855.1"/>
    </source>
</evidence>
<protein>
    <submittedName>
        <fullName evidence="9">Ethylene-responsive transcription factor</fullName>
    </submittedName>
</protein>
<dbReference type="InterPro" id="IPR016177">
    <property type="entry name" value="DNA-bd_dom_sf"/>
</dbReference>
<dbReference type="SMART" id="SM00380">
    <property type="entry name" value="AP2"/>
    <property type="match status" value="1"/>
</dbReference>
<evidence type="ECO:0000256" key="4">
    <source>
        <dbReference type="ARBA" id="ARBA00023159"/>
    </source>
</evidence>
<dbReference type="PANTHER" id="PTHR31839:SF85">
    <property type="entry name" value="AP2_ERF DOMAIN-CONTAINING PROTEIN"/>
    <property type="match status" value="1"/>
</dbReference>
<keyword evidence="10" id="KW-1185">Reference proteome</keyword>
<accession>A0A7J6VCD5</accession>
<dbReference type="Proteomes" id="UP000554482">
    <property type="component" value="Unassembled WGS sequence"/>
</dbReference>
<keyword evidence="4" id="KW-0010">Activator</keyword>
<keyword evidence="2" id="KW-0805">Transcription regulation</keyword>
<feature type="domain" description="AP2/ERF" evidence="8">
    <location>
        <begin position="15"/>
        <end position="71"/>
    </location>
</feature>
<keyword evidence="6" id="KW-0539">Nucleus</keyword>
<gene>
    <name evidence="9" type="ORF">FRX31_028545</name>
</gene>
<dbReference type="InterPro" id="IPR001471">
    <property type="entry name" value="AP2/ERF_dom"/>
</dbReference>
<evidence type="ECO:0000256" key="2">
    <source>
        <dbReference type="ARBA" id="ARBA00023015"/>
    </source>
</evidence>
<evidence type="ECO:0000259" key="8">
    <source>
        <dbReference type="PROSITE" id="PS51032"/>
    </source>
</evidence>
<sequence>MTSITNERISGNHSRYRGIRCRSGKWVTEIREPRKTTRIWLGTFPTPEMAATAYDVASFFLKGDDAVLNFPELIHFYPVPESRSPSDIRVAAVAAAAMRMHPMVAANTSTEHYFQTRNSLYICNDGGEGDGFVDEEALFDMPMLLHSMAQGMLLSPPRIDSYVCDDSVENLYEDSLWNYS</sequence>
<dbReference type="CDD" id="cd00018">
    <property type="entry name" value="AP2"/>
    <property type="match status" value="1"/>
</dbReference>
<dbReference type="GO" id="GO:0003677">
    <property type="term" value="F:DNA binding"/>
    <property type="evidence" value="ECO:0007669"/>
    <property type="project" value="UniProtKB-KW"/>
</dbReference>
<dbReference type="InterPro" id="IPR045277">
    <property type="entry name" value="DRE1A-I"/>
</dbReference>
<evidence type="ECO:0000313" key="10">
    <source>
        <dbReference type="Proteomes" id="UP000554482"/>
    </source>
</evidence>
<dbReference type="PANTHER" id="PTHR31839">
    <property type="entry name" value="DEHYDRATION-RESPONSIVE ELEMENT-BINDING PROTEIN 1D"/>
    <property type="match status" value="1"/>
</dbReference>
<dbReference type="Gene3D" id="3.30.730.10">
    <property type="entry name" value="AP2/ERF domain"/>
    <property type="match status" value="1"/>
</dbReference>
<dbReference type="AlphaFoldDB" id="A0A7J6VCD5"/>
<comment type="similarity">
    <text evidence="7">Belongs to the AP2/ERF transcription factor family. ERF subfamily.</text>
</comment>
<keyword evidence="3" id="KW-0238">DNA-binding</keyword>
<dbReference type="GO" id="GO:0003700">
    <property type="term" value="F:DNA-binding transcription factor activity"/>
    <property type="evidence" value="ECO:0007669"/>
    <property type="project" value="InterPro"/>
</dbReference>
<name>A0A7J6VCD5_THATH</name>
<proteinExistence type="inferred from homology"/>
<dbReference type="Pfam" id="PF00847">
    <property type="entry name" value="AP2"/>
    <property type="match status" value="1"/>
</dbReference>
<evidence type="ECO:0000256" key="1">
    <source>
        <dbReference type="ARBA" id="ARBA00004123"/>
    </source>
</evidence>
<comment type="subcellular location">
    <subcellularLocation>
        <location evidence="1">Nucleus</location>
    </subcellularLocation>
</comment>
<keyword evidence="5" id="KW-0804">Transcription</keyword>
<dbReference type="InterPro" id="IPR036955">
    <property type="entry name" value="AP2/ERF_dom_sf"/>
</dbReference>
<dbReference type="OrthoDB" id="1932364at2759"/>
<dbReference type="SUPFAM" id="SSF54171">
    <property type="entry name" value="DNA-binding domain"/>
    <property type="match status" value="1"/>
</dbReference>
<evidence type="ECO:0000256" key="7">
    <source>
        <dbReference type="ARBA" id="ARBA00024343"/>
    </source>
</evidence>
<evidence type="ECO:0000256" key="5">
    <source>
        <dbReference type="ARBA" id="ARBA00023163"/>
    </source>
</evidence>
<dbReference type="PROSITE" id="PS51032">
    <property type="entry name" value="AP2_ERF"/>
    <property type="match status" value="1"/>
</dbReference>
<comment type="caution">
    <text evidence="9">The sequence shown here is derived from an EMBL/GenBank/DDBJ whole genome shotgun (WGS) entry which is preliminary data.</text>
</comment>